<evidence type="ECO:0000256" key="2">
    <source>
        <dbReference type="ARBA" id="ARBA00023239"/>
    </source>
</evidence>
<reference evidence="3" key="3">
    <citation type="submission" date="2015-04" db="UniProtKB">
        <authorList>
            <consortium name="EnsemblPlants"/>
        </authorList>
    </citation>
    <scope>IDENTIFICATION</scope>
</reference>
<dbReference type="GO" id="GO:0061928">
    <property type="term" value="F:glutathione specific gamma-glutamylcyclotransferase activity"/>
    <property type="evidence" value="ECO:0007669"/>
    <property type="project" value="UniProtKB-EC"/>
</dbReference>
<organism evidence="3 4">
    <name type="scientific">Leersia perrieri</name>
    <dbReference type="NCBI Taxonomy" id="77586"/>
    <lineage>
        <taxon>Eukaryota</taxon>
        <taxon>Viridiplantae</taxon>
        <taxon>Streptophyta</taxon>
        <taxon>Embryophyta</taxon>
        <taxon>Tracheophyta</taxon>
        <taxon>Spermatophyta</taxon>
        <taxon>Magnoliopsida</taxon>
        <taxon>Liliopsida</taxon>
        <taxon>Poales</taxon>
        <taxon>Poaceae</taxon>
        <taxon>BOP clade</taxon>
        <taxon>Oryzoideae</taxon>
        <taxon>Oryzeae</taxon>
        <taxon>Oryzinae</taxon>
        <taxon>Leersia</taxon>
    </lineage>
</organism>
<dbReference type="PANTHER" id="PTHR12192:SF2">
    <property type="entry name" value="GLUTATHIONE-SPECIFIC GAMMA-GLUTAMYLCYCLOTRANSFERASE 2"/>
    <property type="match status" value="1"/>
</dbReference>
<accession>A0A0D9W5L4</accession>
<evidence type="ECO:0000256" key="1">
    <source>
        <dbReference type="ARBA" id="ARBA00012344"/>
    </source>
</evidence>
<dbReference type="Pfam" id="PF04752">
    <property type="entry name" value="ChaC"/>
    <property type="match status" value="1"/>
</dbReference>
<dbReference type="InterPro" id="IPR006840">
    <property type="entry name" value="ChaC"/>
</dbReference>
<keyword evidence="4" id="KW-1185">Reference proteome</keyword>
<dbReference type="CDD" id="cd06661">
    <property type="entry name" value="GGCT_like"/>
    <property type="match status" value="1"/>
</dbReference>
<dbReference type="HOGENOM" id="CLU_070703_2_2_1"/>
<dbReference type="EC" id="4.3.2.7" evidence="1"/>
<dbReference type="PANTHER" id="PTHR12192">
    <property type="entry name" value="CATION TRANSPORT PROTEIN CHAC-RELATED"/>
    <property type="match status" value="1"/>
</dbReference>
<dbReference type="GO" id="GO:0005737">
    <property type="term" value="C:cytoplasm"/>
    <property type="evidence" value="ECO:0007669"/>
    <property type="project" value="TreeGrafter"/>
</dbReference>
<protein>
    <recommendedName>
        <fullName evidence="1">glutathione-specific gamma-glutamylcyclotransferase</fullName>
        <ecNumber evidence="1">4.3.2.7</ecNumber>
    </recommendedName>
</protein>
<keyword evidence="2" id="KW-0456">Lyase</keyword>
<dbReference type="eggNOG" id="KOG3182">
    <property type="taxonomic scope" value="Eukaryota"/>
</dbReference>
<dbReference type="EnsemblPlants" id="LPERR04G11130.2">
    <property type="protein sequence ID" value="LPERR04G11130.2"/>
    <property type="gene ID" value="LPERR04G11130"/>
</dbReference>
<dbReference type="GO" id="GO:0006751">
    <property type="term" value="P:glutathione catabolic process"/>
    <property type="evidence" value="ECO:0007669"/>
    <property type="project" value="EnsemblPlants"/>
</dbReference>
<evidence type="ECO:0000313" key="4">
    <source>
        <dbReference type="Proteomes" id="UP000032180"/>
    </source>
</evidence>
<dbReference type="Gramene" id="LPERR04G11130.2">
    <property type="protein sequence ID" value="LPERR04G11130.2"/>
    <property type="gene ID" value="LPERR04G11130"/>
</dbReference>
<dbReference type="STRING" id="77586.A0A0D9W5L4"/>
<dbReference type="InterPro" id="IPR036568">
    <property type="entry name" value="GGCT-like_sf"/>
</dbReference>
<proteinExistence type="predicted"/>
<evidence type="ECO:0000313" key="3">
    <source>
        <dbReference type="EnsemblPlants" id="LPERR04G11130.2"/>
    </source>
</evidence>
<reference evidence="4" key="2">
    <citation type="submission" date="2013-12" db="EMBL/GenBank/DDBJ databases">
        <authorList>
            <person name="Yu Y."/>
            <person name="Lee S."/>
            <person name="de Baynast K."/>
            <person name="Wissotski M."/>
            <person name="Liu L."/>
            <person name="Talag J."/>
            <person name="Goicoechea J."/>
            <person name="Angelova A."/>
            <person name="Jetty R."/>
            <person name="Kudrna D."/>
            <person name="Golser W."/>
            <person name="Rivera L."/>
            <person name="Zhang J."/>
            <person name="Wing R."/>
        </authorList>
    </citation>
    <scope>NUCLEOTIDE SEQUENCE</scope>
</reference>
<reference evidence="3 4" key="1">
    <citation type="submission" date="2012-08" db="EMBL/GenBank/DDBJ databases">
        <title>Oryza genome evolution.</title>
        <authorList>
            <person name="Wing R.A."/>
        </authorList>
    </citation>
    <scope>NUCLEOTIDE SEQUENCE</scope>
</reference>
<dbReference type="Gene3D" id="3.10.490.10">
    <property type="entry name" value="Gamma-glutamyl cyclotransferase-like"/>
    <property type="match status" value="1"/>
</dbReference>
<dbReference type="AlphaFoldDB" id="A0A0D9W5L4"/>
<dbReference type="InterPro" id="IPR013024">
    <property type="entry name" value="GGCT-like"/>
</dbReference>
<dbReference type="Proteomes" id="UP000032180">
    <property type="component" value="Chromosome 4"/>
</dbReference>
<name>A0A0D9W5L4_9ORYZ</name>
<dbReference type="SUPFAM" id="SSF110857">
    <property type="entry name" value="Gamma-glutamyl cyclotransferase-like"/>
    <property type="match status" value="1"/>
</dbReference>
<sequence>MAMWVFGYGSLVWNPGFAHDASLVGFVRDYRRVFYQGSTDHRGTPDFPGRTVTLDYQPGATCWGVAYKISKEQDKKTALEYLEVREKQYDEKIYLDLYTDSSPKTPAVKDVMVYLATTNKESNENYLGPAPLEEMAKYHSYLTCSVDIMQFNLWQIYQAEGPAGPNKEYVFKLEDALNKIGVVDEHVQDLANAVRKYSDHTLSC</sequence>